<keyword evidence="8 10" id="KW-0675">Receptor</keyword>
<dbReference type="PRINTS" id="PR00047">
    <property type="entry name" value="STROIDFINGER"/>
</dbReference>
<dbReference type="PRINTS" id="PR00398">
    <property type="entry name" value="STRDHORMONER"/>
</dbReference>
<dbReference type="SMART" id="SM00430">
    <property type="entry name" value="HOLI"/>
    <property type="match status" value="1"/>
</dbReference>
<feature type="region of interest" description="Disordered" evidence="11">
    <location>
        <begin position="171"/>
        <end position="191"/>
    </location>
</feature>
<dbReference type="AlphaFoldDB" id="A0A221CB39"/>
<sequence>MEDLNKSLDFGETRSAASSPSTMVTLQREATSPASTSSSSAKRVPSSHLLQDIIGAKQDQQQAQAPSEHFSSLNFFKPFLSFAPNHQMLSKASLKSAPFVECVVCSDKSSGKHYGQYTCEGCKSFFKRSVRRNLSYQCRSGRNCPIDQYHRNQCQHCRFKKCLKMGMKKEAVQQGRNPTSNQNGRKSLSDTKMDHNDSLMYQPRVSTNLASLQSFGFDQKTELDVCDFAAQFVDKIFQLNLSIPFFNSLRSDDQIQLLKGSWCELLFVSLVQFDVDFKGMEVDELGKNFLNVYEAVLSNLKSLKMDVEELSYLKGIIVYSSNNAENRDFMENYENVCHTCLRDVANAKDREKCLRFGKILLCMSAYWKAIGSGQVLRIFFGDISQAEMLERIERKCKDFKNLQLSALGENLYNLMSQNRGIINEQFVKARLQSGSILAQKFSVENFVKNQNSFGYLPLNYSNFLLNLRNPFLTNNKTE</sequence>
<dbReference type="InterPro" id="IPR001628">
    <property type="entry name" value="Znf_hrmn_rcpt"/>
</dbReference>
<comment type="similarity">
    <text evidence="10">Belongs to the nuclear hormone receptor family.</text>
</comment>
<evidence type="ECO:0000256" key="8">
    <source>
        <dbReference type="ARBA" id="ARBA00023170"/>
    </source>
</evidence>
<feature type="compositionally biased region" description="Low complexity" evidence="11">
    <location>
        <begin position="30"/>
        <end position="45"/>
    </location>
</feature>
<evidence type="ECO:0000256" key="6">
    <source>
        <dbReference type="ARBA" id="ARBA00023125"/>
    </source>
</evidence>
<dbReference type="InterPro" id="IPR035500">
    <property type="entry name" value="NHR-like_dom_sf"/>
</dbReference>
<dbReference type="PROSITE" id="PS00031">
    <property type="entry name" value="NUCLEAR_REC_DBD_1"/>
    <property type="match status" value="1"/>
</dbReference>
<feature type="region of interest" description="Disordered" evidence="11">
    <location>
        <begin position="1"/>
        <end position="45"/>
    </location>
</feature>
<organism evidence="14">
    <name type="scientific">Brachionus plicatilis</name>
    <name type="common">Marine rotifer</name>
    <name type="synonym">Brachionus muelleri</name>
    <dbReference type="NCBI Taxonomy" id="10195"/>
    <lineage>
        <taxon>Eukaryota</taxon>
        <taxon>Metazoa</taxon>
        <taxon>Spiralia</taxon>
        <taxon>Gnathifera</taxon>
        <taxon>Rotifera</taxon>
        <taxon>Eurotatoria</taxon>
        <taxon>Monogononta</taxon>
        <taxon>Pseudotrocha</taxon>
        <taxon>Ploima</taxon>
        <taxon>Brachionidae</taxon>
        <taxon>Brachionus</taxon>
    </lineage>
</organism>
<keyword evidence="7 10" id="KW-0804">Transcription</keyword>
<protein>
    <submittedName>
        <fullName evidence="14">Nuclear receptor</fullName>
    </submittedName>
</protein>
<dbReference type="Gene3D" id="1.10.565.10">
    <property type="entry name" value="Retinoid X Receptor"/>
    <property type="match status" value="1"/>
</dbReference>
<feature type="domain" description="Nuclear receptor" evidence="12">
    <location>
        <begin position="99"/>
        <end position="174"/>
    </location>
</feature>
<dbReference type="GO" id="GO:0003700">
    <property type="term" value="F:DNA-binding transcription factor activity"/>
    <property type="evidence" value="ECO:0007669"/>
    <property type="project" value="InterPro"/>
</dbReference>
<dbReference type="GO" id="GO:0005634">
    <property type="term" value="C:nucleus"/>
    <property type="evidence" value="ECO:0007669"/>
    <property type="project" value="UniProtKB-SubCell"/>
</dbReference>
<dbReference type="SUPFAM" id="SSF48508">
    <property type="entry name" value="Nuclear receptor ligand-binding domain"/>
    <property type="match status" value="1"/>
</dbReference>
<keyword evidence="6 10" id="KW-0238">DNA-binding</keyword>
<dbReference type="EMBL" id="MF360881">
    <property type="protein sequence ID" value="ASL70565.1"/>
    <property type="molecule type" value="Genomic_DNA"/>
</dbReference>
<dbReference type="PROSITE" id="PS51843">
    <property type="entry name" value="NR_LBD"/>
    <property type="match status" value="1"/>
</dbReference>
<evidence type="ECO:0000256" key="4">
    <source>
        <dbReference type="ARBA" id="ARBA00022833"/>
    </source>
</evidence>
<keyword evidence="2 10" id="KW-0479">Metal-binding</keyword>
<reference evidence="14" key="1">
    <citation type="journal article" date="2017" name="Gen. Comp. Endocrinol.">
        <title>Genome-wide identification of nuclear receptor (NR) genes and the evolutionary significance of the NR1O subfamily in the monogonont rotifer Brachionus spp.</title>
        <authorList>
            <person name="Kim D.H."/>
            <person name="Kim H.S."/>
            <person name="Hwang D.S."/>
            <person name="Kim H.J."/>
            <person name="Hagiwara A."/>
            <person name="Lee J.S."/>
            <person name="Jeong C.B."/>
        </authorList>
    </citation>
    <scope>NUCLEOTIDE SEQUENCE</scope>
</reference>
<dbReference type="Gene3D" id="3.30.50.10">
    <property type="entry name" value="Erythroid Transcription Factor GATA-1, subunit A"/>
    <property type="match status" value="1"/>
</dbReference>
<feature type="compositionally biased region" description="Polar residues" evidence="11">
    <location>
        <begin position="15"/>
        <end position="29"/>
    </location>
</feature>
<evidence type="ECO:0000256" key="5">
    <source>
        <dbReference type="ARBA" id="ARBA00023015"/>
    </source>
</evidence>
<dbReference type="FunFam" id="3.30.50.10:FF:000006">
    <property type="entry name" value="Nuclear receptor subfamily 5 group A member"/>
    <property type="match status" value="1"/>
</dbReference>
<dbReference type="PANTHER" id="PTHR24083">
    <property type="entry name" value="NUCLEAR HORMONE RECEPTOR"/>
    <property type="match status" value="1"/>
</dbReference>
<evidence type="ECO:0000256" key="11">
    <source>
        <dbReference type="SAM" id="MobiDB-lite"/>
    </source>
</evidence>
<evidence type="ECO:0000313" key="14">
    <source>
        <dbReference type="EMBL" id="ASL70565.1"/>
    </source>
</evidence>
<feature type="compositionally biased region" description="Polar residues" evidence="11">
    <location>
        <begin position="174"/>
        <end position="186"/>
    </location>
</feature>
<evidence type="ECO:0000256" key="10">
    <source>
        <dbReference type="RuleBase" id="RU004334"/>
    </source>
</evidence>
<keyword evidence="4 10" id="KW-0862">Zinc</keyword>
<dbReference type="Pfam" id="PF00104">
    <property type="entry name" value="Hormone_recep"/>
    <property type="match status" value="1"/>
</dbReference>
<dbReference type="InterPro" id="IPR000536">
    <property type="entry name" value="Nucl_hrmn_rcpt_lig-bd"/>
</dbReference>
<name>A0A221CB39_BRAPC</name>
<dbReference type="SUPFAM" id="SSF57716">
    <property type="entry name" value="Glucocorticoid receptor-like (DNA-binding domain)"/>
    <property type="match status" value="1"/>
</dbReference>
<evidence type="ECO:0000256" key="7">
    <source>
        <dbReference type="ARBA" id="ARBA00023163"/>
    </source>
</evidence>
<evidence type="ECO:0000256" key="2">
    <source>
        <dbReference type="ARBA" id="ARBA00022723"/>
    </source>
</evidence>
<dbReference type="SMART" id="SM00399">
    <property type="entry name" value="ZnF_C4"/>
    <property type="match status" value="1"/>
</dbReference>
<dbReference type="InterPro" id="IPR013088">
    <property type="entry name" value="Znf_NHR/GATA"/>
</dbReference>
<evidence type="ECO:0000256" key="3">
    <source>
        <dbReference type="ARBA" id="ARBA00022771"/>
    </source>
</evidence>
<dbReference type="PROSITE" id="PS51030">
    <property type="entry name" value="NUCLEAR_REC_DBD_2"/>
    <property type="match status" value="1"/>
</dbReference>
<reference evidence="14" key="2">
    <citation type="submission" date="2017-06" db="EMBL/GenBank/DDBJ databases">
        <authorList>
            <person name="Kim H.J."/>
            <person name="Triplett B.A."/>
        </authorList>
    </citation>
    <scope>NUCLEOTIDE SEQUENCE</scope>
</reference>
<dbReference type="InterPro" id="IPR050274">
    <property type="entry name" value="Nuclear_hormone_rcpt_NR2"/>
</dbReference>
<comment type="subcellular location">
    <subcellularLocation>
        <location evidence="1 10">Nucleus</location>
    </subcellularLocation>
</comment>
<dbReference type="InterPro" id="IPR001723">
    <property type="entry name" value="Nuclear_hrmn_rcpt"/>
</dbReference>
<dbReference type="GO" id="GO:0008270">
    <property type="term" value="F:zinc ion binding"/>
    <property type="evidence" value="ECO:0007669"/>
    <property type="project" value="UniProtKB-KW"/>
</dbReference>
<keyword evidence="9 10" id="KW-0539">Nucleus</keyword>
<feature type="domain" description="NR LBD" evidence="13">
    <location>
        <begin position="176"/>
        <end position="399"/>
    </location>
</feature>
<evidence type="ECO:0000259" key="13">
    <source>
        <dbReference type="PROSITE" id="PS51843"/>
    </source>
</evidence>
<dbReference type="GO" id="GO:0043565">
    <property type="term" value="F:sequence-specific DNA binding"/>
    <property type="evidence" value="ECO:0007669"/>
    <property type="project" value="InterPro"/>
</dbReference>
<keyword evidence="5 10" id="KW-0805">Transcription regulation</keyword>
<evidence type="ECO:0000256" key="1">
    <source>
        <dbReference type="ARBA" id="ARBA00004123"/>
    </source>
</evidence>
<feature type="compositionally biased region" description="Basic and acidic residues" evidence="11">
    <location>
        <begin position="1"/>
        <end position="12"/>
    </location>
</feature>
<evidence type="ECO:0000256" key="9">
    <source>
        <dbReference type="ARBA" id="ARBA00023242"/>
    </source>
</evidence>
<dbReference type="CDD" id="cd06916">
    <property type="entry name" value="NR_DBD_like"/>
    <property type="match status" value="1"/>
</dbReference>
<accession>A0A221CB39</accession>
<evidence type="ECO:0000259" key="12">
    <source>
        <dbReference type="PROSITE" id="PS51030"/>
    </source>
</evidence>
<proteinExistence type="inferred from homology"/>
<keyword evidence="3 10" id="KW-0863">Zinc-finger</keyword>
<dbReference type="Pfam" id="PF00105">
    <property type="entry name" value="zf-C4"/>
    <property type="match status" value="1"/>
</dbReference>